<evidence type="ECO:0000256" key="12">
    <source>
        <dbReference type="RuleBase" id="RU362010"/>
    </source>
</evidence>
<feature type="region of interest" description="Disordered" evidence="13">
    <location>
        <begin position="1"/>
        <end position="22"/>
    </location>
</feature>
<keyword evidence="7 12" id="KW-1133">Transmembrane helix</keyword>
<organism evidence="14 15">
    <name type="scientific">Neisseria canis</name>
    <dbReference type="NCBI Taxonomy" id="493"/>
    <lineage>
        <taxon>Bacteria</taxon>
        <taxon>Pseudomonadati</taxon>
        <taxon>Pseudomonadota</taxon>
        <taxon>Betaproteobacteria</taxon>
        <taxon>Neisseriales</taxon>
        <taxon>Neisseriaceae</taxon>
        <taxon>Neisseria</taxon>
    </lineage>
</organism>
<dbReference type="STRING" id="493.BWD07_07375"/>
<evidence type="ECO:0000256" key="9">
    <source>
        <dbReference type="ARBA" id="ARBA00023136"/>
    </source>
</evidence>
<evidence type="ECO:0000256" key="3">
    <source>
        <dbReference type="ARBA" id="ARBA00022448"/>
    </source>
</evidence>
<sequence>MNEAAPKRSSTENTPKHAVHQTLYSPKECATRDLILSNGNLPEHTALIPHGPDSEHINWLHFVGVNDGATLKTLLAPYGIHELVIEDLLNRNQRPKAEDYDNYLFIATRVFQYGGSKLVSDPVYLIIGHNFVLTFQQRPLGLLSSIRKHIVDNRTGLRDKSPVFLSYTFIDRLVDDYFITLDHFNNRVEAIDKNLFANTGSNTTDLLPKIHRLKRDAVRLRRTLSPMRDMMVQLLRGDFPIFHNEAHIYLRDAYDHLLQLSESLDASRDSVQSMMDVHLSYQSNRLNMQMRVLTVITIIFMPLTLITGIYGMNFDNMPELHWRYGYYMVWLAMICIVSALLIYFHRRKWI</sequence>
<keyword evidence="8 12" id="KW-0406">Ion transport</keyword>
<dbReference type="GO" id="GO:0015095">
    <property type="term" value="F:magnesium ion transmembrane transporter activity"/>
    <property type="evidence" value="ECO:0007669"/>
    <property type="project" value="UniProtKB-UniRule"/>
</dbReference>
<evidence type="ECO:0000256" key="2">
    <source>
        <dbReference type="ARBA" id="ARBA00009765"/>
    </source>
</evidence>
<comment type="similarity">
    <text evidence="2 12">Belongs to the CorA metal ion transporter (MIT) (TC 1.A.35) family.</text>
</comment>
<evidence type="ECO:0000256" key="4">
    <source>
        <dbReference type="ARBA" id="ARBA00022475"/>
    </source>
</evidence>
<keyword evidence="3 12" id="KW-0813">Transport</keyword>
<keyword evidence="9 12" id="KW-0472">Membrane</keyword>
<reference evidence="14 15" key="1">
    <citation type="submission" date="2018-12" db="EMBL/GenBank/DDBJ databases">
        <authorList>
            <consortium name="Pathogen Informatics"/>
        </authorList>
    </citation>
    <scope>NUCLEOTIDE SEQUENCE [LARGE SCALE GENOMIC DNA]</scope>
    <source>
        <strain evidence="14 15">NCTC10296</strain>
    </source>
</reference>
<dbReference type="GO" id="GO:0015087">
    <property type="term" value="F:cobalt ion transmembrane transporter activity"/>
    <property type="evidence" value="ECO:0007669"/>
    <property type="project" value="UniProtKB-UniRule"/>
</dbReference>
<dbReference type="KEGG" id="nci:NCTC10296_02205"/>
<dbReference type="GO" id="GO:0050897">
    <property type="term" value="F:cobalt ion binding"/>
    <property type="evidence" value="ECO:0007669"/>
    <property type="project" value="TreeGrafter"/>
</dbReference>
<protein>
    <recommendedName>
        <fullName evidence="12">Magnesium transport protein CorA</fullName>
    </recommendedName>
</protein>
<dbReference type="Gene3D" id="3.30.460.20">
    <property type="entry name" value="CorA soluble domain-like"/>
    <property type="match status" value="1"/>
</dbReference>
<proteinExistence type="inferred from homology"/>
<evidence type="ECO:0000256" key="10">
    <source>
        <dbReference type="ARBA" id="ARBA00034269"/>
    </source>
</evidence>
<comment type="function">
    <text evidence="11">Mediates influx of magnesium ions. Alternates between open and closed states. Activated by low cytoplasmic Mg(2+) levels. Inactive when cytoplasmic Mg(2+) levels are high.</text>
</comment>
<evidence type="ECO:0000256" key="8">
    <source>
        <dbReference type="ARBA" id="ARBA00023065"/>
    </source>
</evidence>
<dbReference type="OrthoDB" id="9803416at2"/>
<dbReference type="InterPro" id="IPR045863">
    <property type="entry name" value="CorA_TM1_TM2"/>
</dbReference>
<evidence type="ECO:0000256" key="7">
    <source>
        <dbReference type="ARBA" id="ARBA00022989"/>
    </source>
</evidence>
<feature type="transmembrane region" description="Helical" evidence="12">
    <location>
        <begin position="292"/>
        <end position="312"/>
    </location>
</feature>
<dbReference type="GO" id="GO:0005886">
    <property type="term" value="C:plasma membrane"/>
    <property type="evidence" value="ECO:0007669"/>
    <property type="project" value="UniProtKB-SubCell"/>
</dbReference>
<evidence type="ECO:0000256" key="5">
    <source>
        <dbReference type="ARBA" id="ARBA00022692"/>
    </source>
</evidence>
<dbReference type="SUPFAM" id="SSF143865">
    <property type="entry name" value="CorA soluble domain-like"/>
    <property type="match status" value="1"/>
</dbReference>
<dbReference type="PANTHER" id="PTHR46494">
    <property type="entry name" value="CORA FAMILY METAL ION TRANSPORTER (EUROFUNG)"/>
    <property type="match status" value="1"/>
</dbReference>
<dbReference type="FunFam" id="1.20.58.340:FF:000004">
    <property type="entry name" value="Magnesium transport protein CorA"/>
    <property type="match status" value="1"/>
</dbReference>
<feature type="transmembrane region" description="Helical" evidence="12">
    <location>
        <begin position="324"/>
        <end position="344"/>
    </location>
</feature>
<dbReference type="CDD" id="cd12828">
    <property type="entry name" value="TmCorA-like_1"/>
    <property type="match status" value="1"/>
</dbReference>
<evidence type="ECO:0000313" key="14">
    <source>
        <dbReference type="EMBL" id="VEF03215.1"/>
    </source>
</evidence>
<dbReference type="NCBIfam" id="TIGR00383">
    <property type="entry name" value="corA"/>
    <property type="match status" value="1"/>
</dbReference>
<dbReference type="Gene3D" id="1.20.58.340">
    <property type="entry name" value="Magnesium transport protein CorA, transmembrane region"/>
    <property type="match status" value="2"/>
</dbReference>
<evidence type="ECO:0000256" key="13">
    <source>
        <dbReference type="SAM" id="MobiDB-lite"/>
    </source>
</evidence>
<keyword evidence="4 12" id="KW-1003">Cell membrane</keyword>
<dbReference type="InterPro" id="IPR002523">
    <property type="entry name" value="MgTranspt_CorA/ZnTranspt_ZntB"/>
</dbReference>
<feature type="compositionally biased region" description="Basic and acidic residues" evidence="13">
    <location>
        <begin position="1"/>
        <end position="10"/>
    </location>
</feature>
<keyword evidence="5 12" id="KW-0812">Transmembrane</keyword>
<comment type="subcellular location">
    <subcellularLocation>
        <location evidence="1">Cell membrane</location>
        <topology evidence="1">Multi-pass membrane protein</topology>
    </subcellularLocation>
    <subcellularLocation>
        <location evidence="12">Membrane</location>
        <topology evidence="12">Multi-pass membrane protein</topology>
    </subcellularLocation>
</comment>
<keyword evidence="15" id="KW-1185">Reference proteome</keyword>
<dbReference type="GO" id="GO:0000287">
    <property type="term" value="F:magnesium ion binding"/>
    <property type="evidence" value="ECO:0007669"/>
    <property type="project" value="TreeGrafter"/>
</dbReference>
<name>A0A448DB54_9NEIS</name>
<comment type="catalytic activity">
    <reaction evidence="10">
        <text>Mg(2+)(in) = Mg(2+)(out)</text>
        <dbReference type="Rhea" id="RHEA:29827"/>
        <dbReference type="ChEBI" id="CHEBI:18420"/>
    </reaction>
</comment>
<evidence type="ECO:0000313" key="15">
    <source>
        <dbReference type="Proteomes" id="UP000279284"/>
    </source>
</evidence>
<dbReference type="PANTHER" id="PTHR46494:SF1">
    <property type="entry name" value="CORA FAMILY METAL ION TRANSPORTER (EUROFUNG)"/>
    <property type="match status" value="1"/>
</dbReference>
<dbReference type="EMBL" id="LR134313">
    <property type="protein sequence ID" value="VEF03215.1"/>
    <property type="molecule type" value="Genomic_DNA"/>
</dbReference>
<dbReference type="InterPro" id="IPR004488">
    <property type="entry name" value="Mg/Co-transport_prot_CorA"/>
</dbReference>
<gene>
    <name evidence="12 14" type="primary">corA</name>
    <name evidence="14" type="ORF">NCTC10296_02205</name>
</gene>
<dbReference type="RefSeq" id="WP_085416711.1">
    <property type="nucleotide sequence ID" value="NZ_CAUJPY010000017.1"/>
</dbReference>
<evidence type="ECO:0000256" key="6">
    <source>
        <dbReference type="ARBA" id="ARBA00022842"/>
    </source>
</evidence>
<dbReference type="AlphaFoldDB" id="A0A448DB54"/>
<keyword evidence="6 12" id="KW-0460">Magnesium</keyword>
<dbReference type="Proteomes" id="UP000279284">
    <property type="component" value="Chromosome"/>
</dbReference>
<evidence type="ECO:0000256" key="1">
    <source>
        <dbReference type="ARBA" id="ARBA00004651"/>
    </source>
</evidence>
<dbReference type="Pfam" id="PF01544">
    <property type="entry name" value="CorA"/>
    <property type="match status" value="1"/>
</dbReference>
<dbReference type="InterPro" id="IPR045861">
    <property type="entry name" value="CorA_cytoplasmic_dom"/>
</dbReference>
<dbReference type="SUPFAM" id="SSF144083">
    <property type="entry name" value="Magnesium transport protein CorA, transmembrane region"/>
    <property type="match status" value="1"/>
</dbReference>
<evidence type="ECO:0000256" key="11">
    <source>
        <dbReference type="ARBA" id="ARBA00045497"/>
    </source>
</evidence>
<accession>A0A448DB54</accession>